<dbReference type="EC" id="2.4.2.19" evidence="5"/>
<evidence type="ECO:0000256" key="11">
    <source>
        <dbReference type="ARBA" id="ARBA00069173"/>
    </source>
</evidence>
<dbReference type="SUPFAM" id="SSF51690">
    <property type="entry name" value="Nicotinate/Quinolinate PRTase C-terminal domain-like"/>
    <property type="match status" value="1"/>
</dbReference>
<organism evidence="14">
    <name type="scientific">Knufia peltigerae</name>
    <dbReference type="NCBI Taxonomy" id="1002370"/>
    <lineage>
        <taxon>Eukaryota</taxon>
        <taxon>Fungi</taxon>
        <taxon>Dikarya</taxon>
        <taxon>Ascomycota</taxon>
        <taxon>Pezizomycotina</taxon>
        <taxon>Eurotiomycetes</taxon>
        <taxon>Chaetothyriomycetidae</taxon>
        <taxon>Chaetothyriales</taxon>
        <taxon>Trichomeriaceae</taxon>
        <taxon>Knufia</taxon>
    </lineage>
</organism>
<evidence type="ECO:0000256" key="10">
    <source>
        <dbReference type="ARBA" id="ARBA00047445"/>
    </source>
</evidence>
<dbReference type="Pfam" id="PF03966">
    <property type="entry name" value="Trm112p"/>
    <property type="match status" value="1"/>
</dbReference>
<comment type="catalytic activity">
    <reaction evidence="10">
        <text>nicotinate beta-D-ribonucleotide + CO2 + diphosphate = quinolinate + 5-phospho-alpha-D-ribose 1-diphosphate + 2 H(+)</text>
        <dbReference type="Rhea" id="RHEA:12733"/>
        <dbReference type="ChEBI" id="CHEBI:15378"/>
        <dbReference type="ChEBI" id="CHEBI:16526"/>
        <dbReference type="ChEBI" id="CHEBI:29959"/>
        <dbReference type="ChEBI" id="CHEBI:33019"/>
        <dbReference type="ChEBI" id="CHEBI:57502"/>
        <dbReference type="ChEBI" id="CHEBI:58017"/>
        <dbReference type="EC" id="2.4.2.19"/>
    </reaction>
</comment>
<dbReference type="InterPro" id="IPR022412">
    <property type="entry name" value="Quinolinate_PRibosylTrfase_N"/>
</dbReference>
<dbReference type="EMBL" id="JAPDRN010000165">
    <property type="protein sequence ID" value="KAJ9617338.1"/>
    <property type="molecule type" value="Genomic_DNA"/>
</dbReference>
<dbReference type="AlphaFoldDB" id="A0AA38XPJ6"/>
<evidence type="ECO:0000256" key="6">
    <source>
        <dbReference type="ARBA" id="ARBA00022642"/>
    </source>
</evidence>
<evidence type="ECO:0000256" key="3">
    <source>
        <dbReference type="ARBA" id="ARBA00009400"/>
    </source>
</evidence>
<evidence type="ECO:0000256" key="8">
    <source>
        <dbReference type="ARBA" id="ARBA00022679"/>
    </source>
</evidence>
<dbReference type="GO" id="GO:0005737">
    <property type="term" value="C:cytoplasm"/>
    <property type="evidence" value="ECO:0007669"/>
    <property type="project" value="TreeGrafter"/>
</dbReference>
<name>A0AA38XPJ6_9EURO</name>
<dbReference type="InterPro" id="IPR037128">
    <property type="entry name" value="Quinolinate_PRibosylTase_N_sf"/>
</dbReference>
<dbReference type="GO" id="GO:0004514">
    <property type="term" value="F:nicotinate-nucleotide diphosphorylase (carboxylating) activity"/>
    <property type="evidence" value="ECO:0007669"/>
    <property type="project" value="UniProtKB-EC"/>
</dbReference>
<proteinExistence type="inferred from homology"/>
<evidence type="ECO:0000256" key="5">
    <source>
        <dbReference type="ARBA" id="ARBA00011944"/>
    </source>
</evidence>
<evidence type="ECO:0000313" key="14">
    <source>
        <dbReference type="EMBL" id="KAJ9617338.1"/>
    </source>
</evidence>
<evidence type="ECO:0000256" key="9">
    <source>
        <dbReference type="ARBA" id="ARBA00033102"/>
    </source>
</evidence>
<dbReference type="InterPro" id="IPR027277">
    <property type="entry name" value="NadC/ModD"/>
</dbReference>
<dbReference type="SUPFAM" id="SSF54675">
    <property type="entry name" value="Nicotinate/Quinolinate PRTase N-terminal domain-like"/>
    <property type="match status" value="1"/>
</dbReference>
<dbReference type="PANTHER" id="PTHR32179:SF3">
    <property type="entry name" value="NICOTINATE-NUCLEOTIDE PYROPHOSPHORYLASE [CARBOXYLATING]"/>
    <property type="match status" value="1"/>
</dbReference>
<dbReference type="InterPro" id="IPR005651">
    <property type="entry name" value="Trm112-like"/>
</dbReference>
<comment type="similarity">
    <text evidence="3">Belongs to the NadC/ModD family.</text>
</comment>
<dbReference type="Gene3D" id="2.20.25.10">
    <property type="match status" value="1"/>
</dbReference>
<dbReference type="Gene3D" id="3.90.1170.20">
    <property type="entry name" value="Quinolinate phosphoribosyl transferase, N-terminal domain"/>
    <property type="match status" value="1"/>
</dbReference>
<dbReference type="Pfam" id="PF02749">
    <property type="entry name" value="QRPTase_N"/>
    <property type="match status" value="1"/>
</dbReference>
<dbReference type="Pfam" id="PF01729">
    <property type="entry name" value="QRPTase_C"/>
    <property type="match status" value="1"/>
</dbReference>
<evidence type="ECO:0000259" key="13">
    <source>
        <dbReference type="Pfam" id="PF02749"/>
    </source>
</evidence>
<evidence type="ECO:0000256" key="1">
    <source>
        <dbReference type="ARBA" id="ARBA00003237"/>
    </source>
</evidence>
<dbReference type="GO" id="GO:0009435">
    <property type="term" value="P:NAD+ biosynthetic process"/>
    <property type="evidence" value="ECO:0007669"/>
    <property type="project" value="InterPro"/>
</dbReference>
<dbReference type="GO" id="GO:0034213">
    <property type="term" value="P:quinolinate catabolic process"/>
    <property type="evidence" value="ECO:0007669"/>
    <property type="project" value="TreeGrafter"/>
</dbReference>
<feature type="domain" description="Quinolinate phosphoribosyl transferase C-terminal" evidence="12">
    <location>
        <begin position="198"/>
        <end position="361"/>
    </location>
</feature>
<dbReference type="InterPro" id="IPR002638">
    <property type="entry name" value="Quinolinate_PRibosylTrfase_C"/>
</dbReference>
<dbReference type="FunFam" id="3.20.20.70:FF:000030">
    <property type="entry name" value="Nicotinate-nucleotide pyrophosphorylase, carboxylating"/>
    <property type="match status" value="1"/>
</dbReference>
<evidence type="ECO:0000259" key="12">
    <source>
        <dbReference type="Pfam" id="PF01729"/>
    </source>
</evidence>
<keyword evidence="8" id="KW-0808">Transferase</keyword>
<dbReference type="NCBIfam" id="TIGR00078">
    <property type="entry name" value="nadC"/>
    <property type="match status" value="1"/>
</dbReference>
<gene>
    <name evidence="14" type="ORF">H2204_013877</name>
</gene>
<reference evidence="14" key="1">
    <citation type="submission" date="2022-10" db="EMBL/GenBank/DDBJ databases">
        <title>Culturing micro-colonial fungi from biological soil crusts in the Mojave desert and describing Neophaeococcomyces mojavensis, and introducing the new genera and species Taxawa tesnikishii.</title>
        <authorList>
            <person name="Kurbessoian T."/>
            <person name="Stajich J.E."/>
        </authorList>
    </citation>
    <scope>NUCLEOTIDE SEQUENCE</scope>
    <source>
        <strain evidence="14">TK_35</strain>
    </source>
</reference>
<dbReference type="FunFam" id="3.90.1170.20:FF:000001">
    <property type="entry name" value="Nicotinate-nucleotide diphosphorylase (Carboxylating)"/>
    <property type="match status" value="1"/>
</dbReference>
<dbReference type="InterPro" id="IPR004393">
    <property type="entry name" value="NadC"/>
</dbReference>
<evidence type="ECO:0000256" key="2">
    <source>
        <dbReference type="ARBA" id="ARBA00004893"/>
    </source>
</evidence>
<sequence>MDRKLLDLLVSPDTRQPLSLLDGKGLEALNRAIAAGTVNRADGNPLAQPLREALVTRDRKQVFRVDDGIPVLHPDRTDRRLPDRMSALPTPDPAVVAADVARALAEDLGSGDVTAALLPDQPDSGYLLCKQDAVIAGRPWFDATHRALDADVQIEWRVAEGDHVSAGTVLALLHGRSRSLVSAERTSLNFLQTLSGTATTTARYVAAVEGTDTRILDTRKTLPGLRLAQKYAVRCGGGDNHRFGLYDTVMLKENHIRAAGSLAAAVSAARRQWPQLPLVVEVEDLEQLRQALQAGCERILLDDFTPELRREAVRITGGRIPLEVSGSVGLGGLRSIAEDGVDCISIGGLTKHVQAIDLSLKLGPPPG</sequence>
<evidence type="ECO:0000256" key="7">
    <source>
        <dbReference type="ARBA" id="ARBA00022676"/>
    </source>
</evidence>
<dbReference type="InterPro" id="IPR036068">
    <property type="entry name" value="Nicotinate_pribotase-like_C"/>
</dbReference>
<evidence type="ECO:0000256" key="4">
    <source>
        <dbReference type="ARBA" id="ARBA00011218"/>
    </source>
</evidence>
<accession>A0AA38XPJ6</accession>
<comment type="subunit">
    <text evidence="4">Hexamer formed by 3 homodimers.</text>
</comment>
<comment type="function">
    <text evidence="1">Involved in the catabolism of quinolinic acid (QA).</text>
</comment>
<dbReference type="Gene3D" id="3.20.20.70">
    <property type="entry name" value="Aldolase class I"/>
    <property type="match status" value="1"/>
</dbReference>
<feature type="domain" description="Quinolinate phosphoribosyl transferase N-terminal" evidence="13">
    <location>
        <begin position="112"/>
        <end position="195"/>
    </location>
</feature>
<dbReference type="CDD" id="cd01572">
    <property type="entry name" value="QPRTase"/>
    <property type="match status" value="1"/>
</dbReference>
<dbReference type="InterPro" id="IPR013785">
    <property type="entry name" value="Aldolase_TIM"/>
</dbReference>
<keyword evidence="6" id="KW-0662">Pyridine nucleotide biosynthesis</keyword>
<comment type="pathway">
    <text evidence="2">Cofactor biosynthesis; NAD(+) biosynthesis; nicotinate D-ribonucleotide from quinolinate: step 1/1.</text>
</comment>
<comment type="caution">
    <text evidence="14">The sequence shown here is derived from an EMBL/GenBank/DDBJ whole genome shotgun (WGS) entry which is preliminary data.</text>
</comment>
<dbReference type="PANTHER" id="PTHR32179">
    <property type="entry name" value="NICOTINATE-NUCLEOTIDE PYROPHOSPHORYLASE [CARBOXYLATING]"/>
    <property type="match status" value="1"/>
</dbReference>
<keyword evidence="7" id="KW-0328">Glycosyltransferase</keyword>
<protein>
    <recommendedName>
        <fullName evidence="11">Probable nicotinate-nucleotide pyrophosphorylase [carboxylating]</fullName>
        <ecNumber evidence="5">2.4.2.19</ecNumber>
    </recommendedName>
    <alternativeName>
        <fullName evidence="9">Quinolinate phosphoribosyltransferase [decarboxylating]</fullName>
    </alternativeName>
</protein>